<dbReference type="OrthoDB" id="202445at2157"/>
<gene>
    <name evidence="2" type="ORF">C496_18923</name>
</gene>
<keyword evidence="3" id="KW-1185">Reference proteome</keyword>
<dbReference type="eggNOG" id="ENOG502N5GS">
    <property type="taxonomic scope" value="Archaea"/>
</dbReference>
<reference evidence="2 3" key="1">
    <citation type="journal article" date="2014" name="PLoS Genet.">
        <title>Phylogenetically driven sequencing of extremely halophilic archaea reveals strategies for static and dynamic osmo-response.</title>
        <authorList>
            <person name="Becker E.A."/>
            <person name="Seitzer P.M."/>
            <person name="Tritt A."/>
            <person name="Larsen D."/>
            <person name="Krusor M."/>
            <person name="Yao A.I."/>
            <person name="Wu D."/>
            <person name="Madern D."/>
            <person name="Eisen J.A."/>
            <person name="Darling A.E."/>
            <person name="Facciotti M.T."/>
        </authorList>
    </citation>
    <scope>NUCLEOTIDE SEQUENCE [LARGE SCALE GENOMIC DNA]</scope>
    <source>
        <strain evidence="2 3">GA33</strain>
    </source>
</reference>
<dbReference type="PATRIC" id="fig|1114856.3.peg.3923"/>
<accession>L9VL33</accession>
<evidence type="ECO:0000313" key="2">
    <source>
        <dbReference type="EMBL" id="ELY37905.1"/>
    </source>
</evidence>
<keyword evidence="1" id="KW-0812">Transmembrane</keyword>
<feature type="transmembrane region" description="Helical" evidence="1">
    <location>
        <begin position="113"/>
        <end position="134"/>
    </location>
</feature>
<dbReference type="RefSeq" id="WP_006091919.1">
    <property type="nucleotide sequence ID" value="NZ_AOHW01000044.1"/>
</dbReference>
<name>L9VL33_9EURY</name>
<comment type="caution">
    <text evidence="2">The sequence shown here is derived from an EMBL/GenBank/DDBJ whole genome shotgun (WGS) entry which is preliminary data.</text>
</comment>
<protein>
    <recommendedName>
        <fullName evidence="4">Peptidase M50</fullName>
    </recommendedName>
</protein>
<proteinExistence type="predicted"/>
<keyword evidence="1" id="KW-1133">Transmembrane helix</keyword>
<dbReference type="AlphaFoldDB" id="L9VL33"/>
<dbReference type="EMBL" id="AOHW01000044">
    <property type="protein sequence ID" value="ELY37905.1"/>
    <property type="molecule type" value="Genomic_DNA"/>
</dbReference>
<sequence length="181" mass="19476">MIDLAATIAINALAIGVLFTVHESGHYLAGLSIGIPRDRLRLRLLSIPPHVALVDGDGTPVSPSAFDRYLDLLTTHTTNVHQQYRFVAGGHVLEWLIVVSSTTVALGSGTDPLITAASLLVYWSLVITGLYLIVDAAGTIVRGYPHGDASGQWSLAPRSTLAFYLVYFGTYLWLARGLGLF</sequence>
<keyword evidence="1" id="KW-0472">Membrane</keyword>
<evidence type="ECO:0000313" key="3">
    <source>
        <dbReference type="Proteomes" id="UP000011599"/>
    </source>
</evidence>
<organism evidence="2 3">
    <name type="scientific">Natronorubrum tibetense GA33</name>
    <dbReference type="NCBI Taxonomy" id="1114856"/>
    <lineage>
        <taxon>Archaea</taxon>
        <taxon>Methanobacteriati</taxon>
        <taxon>Methanobacteriota</taxon>
        <taxon>Stenosarchaea group</taxon>
        <taxon>Halobacteria</taxon>
        <taxon>Halobacteriales</taxon>
        <taxon>Natrialbaceae</taxon>
        <taxon>Natronorubrum</taxon>
    </lineage>
</organism>
<dbReference type="Proteomes" id="UP000011599">
    <property type="component" value="Unassembled WGS sequence"/>
</dbReference>
<evidence type="ECO:0008006" key="4">
    <source>
        <dbReference type="Google" id="ProtNLM"/>
    </source>
</evidence>
<evidence type="ECO:0000256" key="1">
    <source>
        <dbReference type="SAM" id="Phobius"/>
    </source>
</evidence>
<feature type="transmembrane region" description="Helical" evidence="1">
    <location>
        <begin position="155"/>
        <end position="174"/>
    </location>
</feature>